<reference evidence="7" key="1">
    <citation type="submission" date="2021-03" db="EMBL/GenBank/DDBJ databases">
        <title>Description of Psychrosphaera ytuae sp. nov. isolated from deep sea sediment of South China Sea.</title>
        <authorList>
            <person name="Zhang J."/>
            <person name="Xu X.-D."/>
        </authorList>
    </citation>
    <scope>NUCLEOTIDE SEQUENCE</scope>
    <source>
        <strain evidence="7">MTZ26</strain>
    </source>
</reference>
<dbReference type="EMBL" id="CP072110">
    <property type="protein sequence ID" value="QTH64359.1"/>
    <property type="molecule type" value="Genomic_DNA"/>
</dbReference>
<evidence type="ECO:0000256" key="2">
    <source>
        <dbReference type="ARBA" id="ARBA00022692"/>
    </source>
</evidence>
<dbReference type="InterPro" id="IPR006260">
    <property type="entry name" value="TonB/TolA_C"/>
</dbReference>
<evidence type="ECO:0000313" key="7">
    <source>
        <dbReference type="EMBL" id="QTH64359.1"/>
    </source>
</evidence>
<keyword evidence="4" id="KW-0472">Membrane</keyword>
<organism evidence="7 8">
    <name type="scientific">Psychrosphaera ytuae</name>
    <dbReference type="NCBI Taxonomy" id="2820710"/>
    <lineage>
        <taxon>Bacteria</taxon>
        <taxon>Pseudomonadati</taxon>
        <taxon>Pseudomonadota</taxon>
        <taxon>Gammaproteobacteria</taxon>
        <taxon>Alteromonadales</taxon>
        <taxon>Pseudoalteromonadaceae</taxon>
        <taxon>Psychrosphaera</taxon>
    </lineage>
</organism>
<sequence>MDSSTKQATITSSNQISEIQNGWVQLSFDVSASGDVENIKIIDSYPAGRFDDEAVEALAKWKYKPKVENGVPVKQHNLKVQLDF</sequence>
<keyword evidence="5" id="KW-0997">Cell inner membrane</keyword>
<dbReference type="NCBIfam" id="TIGR01352">
    <property type="entry name" value="tonB_Cterm"/>
    <property type="match status" value="1"/>
</dbReference>
<evidence type="ECO:0000256" key="1">
    <source>
        <dbReference type="ARBA" id="ARBA00004167"/>
    </source>
</evidence>
<comment type="similarity">
    <text evidence="5">Belongs to the TonB family.</text>
</comment>
<keyword evidence="5" id="KW-0735">Signal-anchor</keyword>
<keyword evidence="5" id="KW-0653">Protein transport</keyword>
<name>A0A975DCT1_9GAMM</name>
<evidence type="ECO:0000256" key="5">
    <source>
        <dbReference type="RuleBase" id="RU362123"/>
    </source>
</evidence>
<dbReference type="Gene3D" id="3.30.2420.10">
    <property type="entry name" value="TonB"/>
    <property type="match status" value="1"/>
</dbReference>
<evidence type="ECO:0000256" key="3">
    <source>
        <dbReference type="ARBA" id="ARBA00022989"/>
    </source>
</evidence>
<dbReference type="PROSITE" id="PS52015">
    <property type="entry name" value="TONB_CTD"/>
    <property type="match status" value="1"/>
</dbReference>
<keyword evidence="5" id="KW-1003">Cell membrane</keyword>
<accession>A0A975DCT1</accession>
<keyword evidence="8" id="KW-1185">Reference proteome</keyword>
<dbReference type="GO" id="GO:0015031">
    <property type="term" value="P:protein transport"/>
    <property type="evidence" value="ECO:0007669"/>
    <property type="project" value="UniProtKB-UniRule"/>
</dbReference>
<dbReference type="GO" id="GO:0005886">
    <property type="term" value="C:plasma membrane"/>
    <property type="evidence" value="ECO:0007669"/>
    <property type="project" value="UniProtKB-SubCell"/>
</dbReference>
<dbReference type="RefSeq" id="WP_208832414.1">
    <property type="nucleotide sequence ID" value="NZ_CP072110.1"/>
</dbReference>
<evidence type="ECO:0000259" key="6">
    <source>
        <dbReference type="PROSITE" id="PS52015"/>
    </source>
</evidence>
<evidence type="ECO:0000256" key="4">
    <source>
        <dbReference type="ARBA" id="ARBA00023136"/>
    </source>
</evidence>
<dbReference type="GO" id="GO:0031992">
    <property type="term" value="F:energy transducer activity"/>
    <property type="evidence" value="ECO:0007669"/>
    <property type="project" value="InterPro"/>
</dbReference>
<keyword evidence="3" id="KW-1133">Transmembrane helix</keyword>
<dbReference type="AlphaFoldDB" id="A0A975DCT1"/>
<dbReference type="GO" id="GO:0015891">
    <property type="term" value="P:siderophore transport"/>
    <property type="evidence" value="ECO:0007669"/>
    <property type="project" value="InterPro"/>
</dbReference>
<dbReference type="SUPFAM" id="SSF74653">
    <property type="entry name" value="TolA/TonB C-terminal domain"/>
    <property type="match status" value="1"/>
</dbReference>
<dbReference type="GO" id="GO:0055085">
    <property type="term" value="P:transmembrane transport"/>
    <property type="evidence" value="ECO:0007669"/>
    <property type="project" value="InterPro"/>
</dbReference>
<dbReference type="InterPro" id="IPR037682">
    <property type="entry name" value="TonB_C"/>
</dbReference>
<comment type="function">
    <text evidence="5">Interacts with outer membrane receptor proteins that carry out high-affinity binding and energy dependent uptake into the periplasmic space of specific substrates. It could act to transduce energy from the cytoplasmic membrane to specific energy-requiring processes in the outer membrane, resulting in the release into the periplasm of ligands bound by these outer membrane proteins.</text>
</comment>
<dbReference type="Pfam" id="PF03544">
    <property type="entry name" value="TonB_C"/>
    <property type="match status" value="1"/>
</dbReference>
<dbReference type="InterPro" id="IPR003538">
    <property type="entry name" value="TonB"/>
</dbReference>
<protein>
    <recommendedName>
        <fullName evidence="5">Protein TonB</fullName>
    </recommendedName>
</protein>
<keyword evidence="5" id="KW-0813">Transport</keyword>
<proteinExistence type="inferred from homology"/>
<keyword evidence="2" id="KW-0812">Transmembrane</keyword>
<comment type="subcellular location">
    <subcellularLocation>
        <location evidence="5">Cell inner membrane</location>
        <topology evidence="5">Single-pass membrane protein</topology>
        <orientation evidence="5">Periplasmic side</orientation>
    </subcellularLocation>
    <subcellularLocation>
        <location evidence="1">Membrane</location>
        <topology evidence="1">Single-pass membrane protein</topology>
    </subcellularLocation>
</comment>
<dbReference type="GO" id="GO:0030288">
    <property type="term" value="C:outer membrane-bounded periplasmic space"/>
    <property type="evidence" value="ECO:0007669"/>
    <property type="project" value="InterPro"/>
</dbReference>
<evidence type="ECO:0000313" key="8">
    <source>
        <dbReference type="Proteomes" id="UP000682739"/>
    </source>
</evidence>
<dbReference type="Proteomes" id="UP000682739">
    <property type="component" value="Chromosome"/>
</dbReference>
<feature type="domain" description="TonB C-terminal" evidence="6">
    <location>
        <begin position="1"/>
        <end position="84"/>
    </location>
</feature>
<gene>
    <name evidence="7" type="ORF">J1N51_02410</name>
</gene>
<dbReference type="KEGG" id="psym:J1N51_02410"/>
<dbReference type="PRINTS" id="PR01374">
    <property type="entry name" value="TONBPROTEIN"/>
</dbReference>